<evidence type="ECO:0000313" key="4">
    <source>
        <dbReference type="Proteomes" id="UP000646484"/>
    </source>
</evidence>
<sequence>MRIAILFILLLAYTTSAAQYSKAEQIILNLPSTKTVKQIHSDLVALALDASSKKLINIKFSVLEYTDNSYDIFFVAKKVDNEWIETKRKFVPIEQGANVISNLDKRSSIRKYADKLAFRNSGKKEAHVILLNSLAEQDYKYVSIGSATDIIAVKDLRFENGKIETDLVKPYEKPEKNYAFWQTFQISDANIWEWFKIGFYCIIGLFGLAALIIVLVKLLKKISKL</sequence>
<comment type="caution">
    <text evidence="3">The sequence shown here is derived from an EMBL/GenBank/DDBJ whole genome shotgun (WGS) entry which is preliminary data.</text>
</comment>
<evidence type="ECO:0000256" key="1">
    <source>
        <dbReference type="SAM" id="Phobius"/>
    </source>
</evidence>
<keyword evidence="1" id="KW-0812">Transmembrane</keyword>
<evidence type="ECO:0000256" key="2">
    <source>
        <dbReference type="SAM" id="SignalP"/>
    </source>
</evidence>
<dbReference type="RefSeq" id="WP_186976113.1">
    <property type="nucleotide sequence ID" value="NZ_JACOOH010000004.1"/>
</dbReference>
<dbReference type="EMBL" id="JACOOH010000004">
    <property type="protein sequence ID" value="MBC5621645.1"/>
    <property type="molecule type" value="Genomic_DNA"/>
</dbReference>
<feature type="chain" id="PRO_5045792735" description="DUF4178 domain-containing protein" evidence="2">
    <location>
        <begin position="18"/>
        <end position="225"/>
    </location>
</feature>
<gene>
    <name evidence="3" type="ORF">H8S64_11100</name>
</gene>
<keyword evidence="1" id="KW-0472">Membrane</keyword>
<evidence type="ECO:0000313" key="3">
    <source>
        <dbReference type="EMBL" id="MBC5621645.1"/>
    </source>
</evidence>
<keyword evidence="4" id="KW-1185">Reference proteome</keyword>
<organism evidence="3 4">
    <name type="scientific">Butyricimonas hominis</name>
    <dbReference type="NCBI Taxonomy" id="2763032"/>
    <lineage>
        <taxon>Bacteria</taxon>
        <taxon>Pseudomonadati</taxon>
        <taxon>Bacteroidota</taxon>
        <taxon>Bacteroidia</taxon>
        <taxon>Bacteroidales</taxon>
        <taxon>Odoribacteraceae</taxon>
        <taxon>Butyricimonas</taxon>
    </lineage>
</organism>
<proteinExistence type="predicted"/>
<name>A0ABR7D2P8_9BACT</name>
<feature type="transmembrane region" description="Helical" evidence="1">
    <location>
        <begin position="197"/>
        <end position="219"/>
    </location>
</feature>
<dbReference type="Proteomes" id="UP000646484">
    <property type="component" value="Unassembled WGS sequence"/>
</dbReference>
<evidence type="ECO:0008006" key="5">
    <source>
        <dbReference type="Google" id="ProtNLM"/>
    </source>
</evidence>
<accession>A0ABR7D2P8</accession>
<keyword evidence="2" id="KW-0732">Signal</keyword>
<protein>
    <recommendedName>
        <fullName evidence="5">DUF4178 domain-containing protein</fullName>
    </recommendedName>
</protein>
<feature type="signal peptide" evidence="2">
    <location>
        <begin position="1"/>
        <end position="17"/>
    </location>
</feature>
<reference evidence="3 4" key="1">
    <citation type="submission" date="2020-08" db="EMBL/GenBank/DDBJ databases">
        <title>Genome public.</title>
        <authorList>
            <person name="Liu C."/>
            <person name="Sun Q."/>
        </authorList>
    </citation>
    <scope>NUCLEOTIDE SEQUENCE [LARGE SCALE GENOMIC DNA]</scope>
    <source>
        <strain evidence="3 4">NSJ-56</strain>
    </source>
</reference>
<keyword evidence="1" id="KW-1133">Transmembrane helix</keyword>